<sequence length="281" mass="30793">MALKRSKIAKPKQKKGGPLPFKYVFLISIGIFLIMTIQGLYFVDKHIRPSLMSIAVVETKRIAQHAVTEAISQEMTHQEDMNDLVLIERSDNGDISSLAFNAQVYNRVLSDSTMVVQDYLHEIQRGITQGDPPRSVDEEYEDRGVGTVEDGAIYTIPLGMATGNALLANLGPRVPVSFSVIGEIHADMEERIENVGINNTYLRISVAIDMDVRVVIPFGTDETSVTYSVPVGMVFIPGDVPDYYGQGGGMPVPAIMPSGNEESVEMQSPDAEEGAEETNQQ</sequence>
<dbReference type="RefSeq" id="WP_204696011.1">
    <property type="nucleotide sequence ID" value="NZ_JAFBEC010000002.1"/>
</dbReference>
<dbReference type="InterPro" id="IPR014197">
    <property type="entry name" value="Sporulation_prot_YunB"/>
</dbReference>
<keyword evidence="2" id="KW-0812">Transmembrane</keyword>
<dbReference type="Proteomes" id="UP000741863">
    <property type="component" value="Unassembled WGS sequence"/>
</dbReference>
<comment type="caution">
    <text evidence="3">The sequence shown here is derived from an EMBL/GenBank/DDBJ whole genome shotgun (WGS) entry which is preliminary data.</text>
</comment>
<dbReference type="Pfam" id="PF09560">
    <property type="entry name" value="Spore_YunB"/>
    <property type="match status" value="1"/>
</dbReference>
<evidence type="ECO:0000313" key="3">
    <source>
        <dbReference type="EMBL" id="MBM7632011.1"/>
    </source>
</evidence>
<organism evidence="3 4">
    <name type="scientific">Geomicrobium sediminis</name>
    <dbReference type="NCBI Taxonomy" id="1347788"/>
    <lineage>
        <taxon>Bacteria</taxon>
        <taxon>Bacillati</taxon>
        <taxon>Bacillota</taxon>
        <taxon>Bacilli</taxon>
        <taxon>Bacillales</taxon>
        <taxon>Geomicrobium</taxon>
    </lineage>
</organism>
<keyword evidence="2" id="KW-1133">Transmembrane helix</keyword>
<protein>
    <submittedName>
        <fullName evidence="3">Sporulation protein YunB</fullName>
    </submittedName>
</protein>
<accession>A0ABS2PA45</accession>
<dbReference type="PIRSF" id="PIRSF021383">
    <property type="entry name" value="YunB"/>
    <property type="match status" value="1"/>
</dbReference>
<feature type="region of interest" description="Disordered" evidence="1">
    <location>
        <begin position="255"/>
        <end position="281"/>
    </location>
</feature>
<evidence type="ECO:0000256" key="2">
    <source>
        <dbReference type="SAM" id="Phobius"/>
    </source>
</evidence>
<reference evidence="3 4" key="1">
    <citation type="submission" date="2021-01" db="EMBL/GenBank/DDBJ databases">
        <title>Genomic Encyclopedia of Type Strains, Phase IV (KMG-IV): sequencing the most valuable type-strain genomes for metagenomic binning, comparative biology and taxonomic classification.</title>
        <authorList>
            <person name="Goeker M."/>
        </authorList>
    </citation>
    <scope>NUCLEOTIDE SEQUENCE [LARGE SCALE GENOMIC DNA]</scope>
    <source>
        <strain evidence="3 4">DSM 25540</strain>
    </source>
</reference>
<dbReference type="NCBIfam" id="TIGR02832">
    <property type="entry name" value="spo_yunB"/>
    <property type="match status" value="1"/>
</dbReference>
<dbReference type="EMBL" id="JAFBEC010000002">
    <property type="protein sequence ID" value="MBM7632011.1"/>
    <property type="molecule type" value="Genomic_DNA"/>
</dbReference>
<keyword evidence="4" id="KW-1185">Reference proteome</keyword>
<evidence type="ECO:0000313" key="4">
    <source>
        <dbReference type="Proteomes" id="UP000741863"/>
    </source>
</evidence>
<feature type="compositionally biased region" description="Acidic residues" evidence="1">
    <location>
        <begin position="270"/>
        <end position="281"/>
    </location>
</feature>
<gene>
    <name evidence="3" type="ORF">JOD17_001103</name>
</gene>
<name>A0ABS2PA45_9BACL</name>
<feature type="transmembrane region" description="Helical" evidence="2">
    <location>
        <begin position="21"/>
        <end position="43"/>
    </location>
</feature>
<keyword evidence="2" id="KW-0472">Membrane</keyword>
<proteinExistence type="predicted"/>
<evidence type="ECO:0000256" key="1">
    <source>
        <dbReference type="SAM" id="MobiDB-lite"/>
    </source>
</evidence>